<dbReference type="InterPro" id="IPR008995">
    <property type="entry name" value="Mo/tungstate-bd_C_term_dom"/>
</dbReference>
<keyword evidence="5" id="KW-0067">ATP-binding</keyword>
<keyword evidence="1" id="KW-1003">Cell membrane</keyword>
<dbReference type="PROSITE" id="PS50893">
    <property type="entry name" value="ABC_TRANSPORTER_2"/>
    <property type="match status" value="1"/>
</dbReference>
<dbReference type="EMBL" id="PVXL01000022">
    <property type="protein sequence ID" value="PRR76250.1"/>
    <property type="molecule type" value="Genomic_DNA"/>
</dbReference>
<dbReference type="InterPro" id="IPR027417">
    <property type="entry name" value="P-loop_NTPase"/>
</dbReference>
<keyword evidence="3" id="KW-0472">Membrane</keyword>
<dbReference type="InterPro" id="IPR047641">
    <property type="entry name" value="ABC_transpr_MalK/UgpC-like"/>
</dbReference>
<dbReference type="InterPro" id="IPR003439">
    <property type="entry name" value="ABC_transporter-like_ATP-bd"/>
</dbReference>
<dbReference type="Gene3D" id="2.40.50.100">
    <property type="match status" value="1"/>
</dbReference>
<protein>
    <submittedName>
        <fullName evidence="5">Sn-glycerol-3-phosphate import ATP-binding protein UgpC</fullName>
        <ecNumber evidence="5">3.6.3.20</ecNumber>
    </submittedName>
</protein>
<keyword evidence="5" id="KW-0547">Nucleotide-binding</keyword>
<dbReference type="PROSITE" id="PS00211">
    <property type="entry name" value="ABC_TRANSPORTER_1"/>
    <property type="match status" value="1"/>
</dbReference>
<dbReference type="InterPro" id="IPR017871">
    <property type="entry name" value="ABC_transporter-like_CS"/>
</dbReference>
<feature type="domain" description="ABC transporter" evidence="4">
    <location>
        <begin position="3"/>
        <end position="191"/>
    </location>
</feature>
<dbReference type="PANTHER" id="PTHR43875">
    <property type="entry name" value="MALTODEXTRIN IMPORT ATP-BINDING PROTEIN MSMX"/>
    <property type="match status" value="1"/>
</dbReference>
<dbReference type="InterPro" id="IPR012340">
    <property type="entry name" value="NA-bd_OB-fold"/>
</dbReference>
<dbReference type="Proteomes" id="UP000239430">
    <property type="component" value="Unassembled WGS sequence"/>
</dbReference>
<dbReference type="GO" id="GO:0055052">
    <property type="term" value="C:ATP-binding cassette (ABC) transporter complex, substrate-binding subunit-containing"/>
    <property type="evidence" value="ECO:0007669"/>
    <property type="project" value="TreeGrafter"/>
</dbReference>
<reference evidence="5 6" key="1">
    <citation type="submission" date="2018-03" db="EMBL/GenBank/DDBJ databases">
        <title>Genome sequence of Moorella stamsii DSM 26217.</title>
        <authorList>
            <person name="Poehlein A."/>
            <person name="Daniel R."/>
        </authorList>
    </citation>
    <scope>NUCLEOTIDE SEQUENCE [LARGE SCALE GENOMIC DNA]</scope>
    <source>
        <strain evidence="6">DSM 26217</strain>
    </source>
</reference>
<accession>A0A9X7J558</accession>
<dbReference type="GO" id="GO:0005524">
    <property type="term" value="F:ATP binding"/>
    <property type="evidence" value="ECO:0007669"/>
    <property type="project" value="UniProtKB-KW"/>
</dbReference>
<keyword evidence="6" id="KW-1185">Reference proteome</keyword>
<dbReference type="Gene3D" id="3.40.50.300">
    <property type="entry name" value="P-loop containing nucleotide triphosphate hydrolases"/>
    <property type="match status" value="1"/>
</dbReference>
<proteinExistence type="predicted"/>
<keyword evidence="2" id="KW-1278">Translocase</keyword>
<comment type="caution">
    <text evidence="5">The sequence shown here is derived from an EMBL/GenBank/DDBJ whole genome shotgun (WGS) entry which is preliminary data.</text>
</comment>
<evidence type="ECO:0000256" key="2">
    <source>
        <dbReference type="ARBA" id="ARBA00022967"/>
    </source>
</evidence>
<evidence type="ECO:0000259" key="4">
    <source>
        <dbReference type="PROSITE" id="PS50893"/>
    </source>
</evidence>
<name>A0A9X7J558_9FIRM</name>
<evidence type="ECO:0000256" key="1">
    <source>
        <dbReference type="ARBA" id="ARBA00022475"/>
    </source>
</evidence>
<dbReference type="Gene3D" id="2.40.50.140">
    <property type="entry name" value="Nucleic acid-binding proteins"/>
    <property type="match status" value="1"/>
</dbReference>
<gene>
    <name evidence="5" type="primary">ugpC_4</name>
    <name evidence="5" type="ORF">MOST_06260</name>
</gene>
<evidence type="ECO:0000313" key="6">
    <source>
        <dbReference type="Proteomes" id="UP000239430"/>
    </source>
</evidence>
<organism evidence="5 6">
    <name type="scientific">Neomoorella stamsii</name>
    <dbReference type="NCBI Taxonomy" id="1266720"/>
    <lineage>
        <taxon>Bacteria</taxon>
        <taxon>Bacillati</taxon>
        <taxon>Bacillota</taxon>
        <taxon>Clostridia</taxon>
        <taxon>Neomoorellales</taxon>
        <taxon>Neomoorellaceae</taxon>
        <taxon>Neomoorella</taxon>
    </lineage>
</organism>
<dbReference type="SUPFAM" id="SSF52540">
    <property type="entry name" value="P-loop containing nucleoside triphosphate hydrolases"/>
    <property type="match status" value="1"/>
</dbReference>
<evidence type="ECO:0000313" key="5">
    <source>
        <dbReference type="EMBL" id="PRR76250.1"/>
    </source>
</evidence>
<sequence length="314" mass="35248">MVAGLENITEGLLLIDGQTFNNVPVHERDIAMVFENYALYPHMNVYDNLAFPLKSPARKEKLSTTEIKERIRKVADMLEIGHLLERKPSQLSGGQRQRVSLGRALVRTARVTLMDEPLAHLDAKLRHYLRGELKRWHIDNGYTTIYVTHDYIEALAMADKVAILKEGVLQQVGTPNDIYTKPANTFVATSVGDPPMNIIEGELLRNEEGKLAVRTNFFTAPLRSFIQDVAAKDKRLLVGVRPHDVKLTRQGKLKVCEKEPLDSENILIVFQCGSVSFTVKTSSNVKVSLGDMMGLEVNSDKIHLFDTNTGTRLI</sequence>
<dbReference type="Pfam" id="PF00005">
    <property type="entry name" value="ABC_tran"/>
    <property type="match status" value="1"/>
</dbReference>
<dbReference type="PANTHER" id="PTHR43875:SF15">
    <property type="entry name" value="TREHALOSE IMPORT ATP-BINDING PROTEIN SUGC"/>
    <property type="match status" value="1"/>
</dbReference>
<dbReference type="EC" id="3.6.3.20" evidence="5"/>
<dbReference type="AlphaFoldDB" id="A0A9X7J558"/>
<evidence type="ECO:0000256" key="3">
    <source>
        <dbReference type="ARBA" id="ARBA00023136"/>
    </source>
</evidence>
<dbReference type="GO" id="GO:0016887">
    <property type="term" value="F:ATP hydrolysis activity"/>
    <property type="evidence" value="ECO:0007669"/>
    <property type="project" value="InterPro"/>
</dbReference>
<dbReference type="SUPFAM" id="SSF50331">
    <property type="entry name" value="MOP-like"/>
    <property type="match status" value="1"/>
</dbReference>
<keyword evidence="5" id="KW-0378">Hydrolase</keyword>